<evidence type="ECO:0000313" key="3">
    <source>
        <dbReference type="Proteomes" id="UP000542342"/>
    </source>
</evidence>
<comment type="caution">
    <text evidence="2">The sequence shown here is derived from an EMBL/GenBank/DDBJ whole genome shotgun (WGS) entry which is preliminary data.</text>
</comment>
<dbReference type="RefSeq" id="WP_194537389.1">
    <property type="nucleotide sequence ID" value="NZ_JACEFB010000003.1"/>
</dbReference>
<dbReference type="InterPro" id="IPR012902">
    <property type="entry name" value="N_methyl_site"/>
</dbReference>
<dbReference type="AlphaFoldDB" id="A0A7V9ABP8"/>
<keyword evidence="1" id="KW-0472">Membrane</keyword>
<gene>
    <name evidence="2" type="ORF">H0921_07315</name>
</gene>
<sequence length="269" mass="29429">MSRRIPIRQAFTLVELLVVIAIISILMGLLMAAVQKVRDSSFRAENTDRISQINAAVALAKAKGGMDYVWSGTFRLRSSYSPNDPEVDLLKRMFPQMDLTNNGLPTSAQADLNPNQALLFLLTGGTPLNYMGFSNNPRQPFAPPSVPGETRKGPWLQVTPKMLQPGPNGHAQLVDPWNTPYIVFAATKGKPNNYATNMDGTPQVWPTGTVTVTPYQSGGKYLNESSFQLISAGRNQLFGPGGTDFPATTWEGYDDQANFSRSILRAGFN</sequence>
<dbReference type="Gene3D" id="3.30.700.10">
    <property type="entry name" value="Glycoprotein, Type 4 Pilin"/>
    <property type="match status" value="1"/>
</dbReference>
<feature type="transmembrane region" description="Helical" evidence="1">
    <location>
        <begin position="12"/>
        <end position="34"/>
    </location>
</feature>
<dbReference type="EMBL" id="JACEFB010000003">
    <property type="protein sequence ID" value="MBA2225967.1"/>
    <property type="molecule type" value="Genomic_DNA"/>
</dbReference>
<organism evidence="2 3">
    <name type="scientific">Thermogemmata fonticola</name>
    <dbReference type="NCBI Taxonomy" id="2755323"/>
    <lineage>
        <taxon>Bacteria</taxon>
        <taxon>Pseudomonadati</taxon>
        <taxon>Planctomycetota</taxon>
        <taxon>Planctomycetia</taxon>
        <taxon>Gemmatales</taxon>
        <taxon>Gemmataceae</taxon>
        <taxon>Thermogemmata</taxon>
    </lineage>
</organism>
<reference evidence="2 3" key="1">
    <citation type="submission" date="2020-07" db="EMBL/GenBank/DDBJ databases">
        <title>Thermogemmata thermophila gen. nov., sp. nov., a novel moderate thermophilic planctomycete from a Kamchatka hot spring.</title>
        <authorList>
            <person name="Elcheninov A.G."/>
            <person name="Podosokorskaya O.A."/>
            <person name="Kovaleva O.L."/>
            <person name="Novikov A."/>
            <person name="Bonch-Osmolovskaya E.A."/>
            <person name="Toshchakov S.V."/>
            <person name="Kublanov I.V."/>
        </authorList>
    </citation>
    <scope>NUCLEOTIDE SEQUENCE [LARGE SCALE GENOMIC DNA]</scope>
    <source>
        <strain evidence="2 3">2918</strain>
    </source>
</reference>
<keyword evidence="1" id="KW-0812">Transmembrane</keyword>
<name>A0A7V9ABP8_9BACT</name>
<accession>A0A7V9ABP8</accession>
<dbReference type="SUPFAM" id="SSF54523">
    <property type="entry name" value="Pili subunits"/>
    <property type="match status" value="1"/>
</dbReference>
<proteinExistence type="predicted"/>
<dbReference type="NCBIfam" id="TIGR02532">
    <property type="entry name" value="IV_pilin_GFxxxE"/>
    <property type="match status" value="1"/>
</dbReference>
<evidence type="ECO:0000256" key="1">
    <source>
        <dbReference type="SAM" id="Phobius"/>
    </source>
</evidence>
<keyword evidence="1" id="KW-1133">Transmembrane helix</keyword>
<dbReference type="Proteomes" id="UP000542342">
    <property type="component" value="Unassembled WGS sequence"/>
</dbReference>
<dbReference type="InterPro" id="IPR045584">
    <property type="entry name" value="Pilin-like"/>
</dbReference>
<dbReference type="PANTHER" id="PTHR30093">
    <property type="entry name" value="GENERAL SECRETION PATHWAY PROTEIN G"/>
    <property type="match status" value="1"/>
</dbReference>
<keyword evidence="3" id="KW-1185">Reference proteome</keyword>
<evidence type="ECO:0000313" key="2">
    <source>
        <dbReference type="EMBL" id="MBA2225967.1"/>
    </source>
</evidence>
<protein>
    <submittedName>
        <fullName evidence="2">Type II secretion system protein</fullName>
    </submittedName>
</protein>
<dbReference type="Pfam" id="PF07963">
    <property type="entry name" value="N_methyl"/>
    <property type="match status" value="1"/>
</dbReference>